<comment type="subcellular location">
    <subcellularLocation>
        <location evidence="1">Cell membrane</location>
        <topology evidence="1">Multi-pass membrane protein</topology>
    </subcellularLocation>
</comment>
<dbReference type="RefSeq" id="WP_102244307.1">
    <property type="nucleotide sequence ID" value="NZ_CP025704.1"/>
</dbReference>
<evidence type="ECO:0000313" key="8">
    <source>
        <dbReference type="Proteomes" id="UP000235584"/>
    </source>
</evidence>
<dbReference type="Pfam" id="PF00892">
    <property type="entry name" value="EamA"/>
    <property type="match status" value="2"/>
</dbReference>
<evidence type="ECO:0000313" key="7">
    <source>
        <dbReference type="EMBL" id="AUN99016.1"/>
    </source>
</evidence>
<keyword evidence="2" id="KW-1003">Cell membrane</keyword>
<dbReference type="PANTHER" id="PTHR42920:SF11">
    <property type="entry name" value="INNER MEMBRANE PROTEIN YTFF"/>
    <property type="match status" value="1"/>
</dbReference>
<feature type="domain" description="EamA" evidence="6">
    <location>
        <begin position="11"/>
        <end position="129"/>
    </location>
</feature>
<dbReference type="AlphaFoldDB" id="A0A2K9NU10"/>
<evidence type="ECO:0000256" key="4">
    <source>
        <dbReference type="ARBA" id="ARBA00022989"/>
    </source>
</evidence>
<dbReference type="InterPro" id="IPR000620">
    <property type="entry name" value="EamA_dom"/>
</dbReference>
<evidence type="ECO:0000259" key="6">
    <source>
        <dbReference type="Pfam" id="PF00892"/>
    </source>
</evidence>
<dbReference type="InterPro" id="IPR037185">
    <property type="entry name" value="EmrE-like"/>
</dbReference>
<evidence type="ECO:0000256" key="5">
    <source>
        <dbReference type="ARBA" id="ARBA00023136"/>
    </source>
</evidence>
<proteinExistence type="predicted"/>
<dbReference type="EMBL" id="CP025704">
    <property type="protein sequence ID" value="AUN99016.1"/>
    <property type="molecule type" value="Genomic_DNA"/>
</dbReference>
<keyword evidence="8" id="KW-1185">Reference proteome</keyword>
<protein>
    <recommendedName>
        <fullName evidence="6">EamA domain-containing protein</fullName>
    </recommendedName>
</protein>
<name>A0A2K9NU10_BACTC</name>
<dbReference type="SUPFAM" id="SSF103481">
    <property type="entry name" value="Multidrug resistance efflux transporter EmrE"/>
    <property type="match status" value="2"/>
</dbReference>
<dbReference type="Proteomes" id="UP000235584">
    <property type="component" value="Chromosome"/>
</dbReference>
<organism evidence="7 8">
    <name type="scientific">Bacteriovorax stolpii</name>
    <name type="common">Bdellovibrio stolpii</name>
    <dbReference type="NCBI Taxonomy" id="960"/>
    <lineage>
        <taxon>Bacteria</taxon>
        <taxon>Pseudomonadati</taxon>
        <taxon>Bdellovibrionota</taxon>
        <taxon>Bacteriovoracia</taxon>
        <taxon>Bacteriovoracales</taxon>
        <taxon>Bacteriovoracaceae</taxon>
        <taxon>Bacteriovorax</taxon>
    </lineage>
</organism>
<feature type="domain" description="EamA" evidence="6">
    <location>
        <begin position="141"/>
        <end position="271"/>
    </location>
</feature>
<dbReference type="PANTHER" id="PTHR42920">
    <property type="entry name" value="OS03G0707200 PROTEIN-RELATED"/>
    <property type="match status" value="1"/>
</dbReference>
<keyword evidence="5" id="KW-0472">Membrane</keyword>
<evidence type="ECO:0000256" key="1">
    <source>
        <dbReference type="ARBA" id="ARBA00004651"/>
    </source>
</evidence>
<accession>A0A2K9NU10</accession>
<dbReference type="GO" id="GO:0005886">
    <property type="term" value="C:plasma membrane"/>
    <property type="evidence" value="ECO:0007669"/>
    <property type="project" value="UniProtKB-SubCell"/>
</dbReference>
<sequence>MFIEMFWAIGIFSFVPLVIKFCSANPFAMGFFRLSVGTLLVSLYWRKKINWKVYKEKDAWKLLLIGATFFCHWITYTFSVKLGSPSMTVLGMATYGIQMIFYGAYFLGYHVRPKNIFCLLLILVGVFFVLPSWDLNDKGTIGFTLALISASFYATIPIQLQKAHIFNMETRTFAQFSVAFLGYVFLVPNANWGELVFIDWMGLLFLGVLGTFVAHSLWSRVVAHVPTTTSGIVYYIITPTAMFLSWLLLGETLSSKQLLGAGIILSGAIINMLKLPKIQ</sequence>
<dbReference type="InterPro" id="IPR051258">
    <property type="entry name" value="Diverse_Substrate_Transporter"/>
</dbReference>
<reference evidence="7 8" key="1">
    <citation type="submission" date="2018-01" db="EMBL/GenBank/DDBJ databases">
        <title>Complete genome sequence of Bacteriovorax stolpii DSM12778.</title>
        <authorList>
            <person name="Tang B."/>
            <person name="Chang J."/>
        </authorList>
    </citation>
    <scope>NUCLEOTIDE SEQUENCE [LARGE SCALE GENOMIC DNA]</scope>
    <source>
        <strain evidence="7 8">DSM 12778</strain>
    </source>
</reference>
<evidence type="ECO:0000256" key="2">
    <source>
        <dbReference type="ARBA" id="ARBA00022475"/>
    </source>
</evidence>
<keyword evidence="3" id="KW-0812">Transmembrane</keyword>
<dbReference type="KEGG" id="bsto:C0V70_13075"/>
<keyword evidence="4" id="KW-1133">Transmembrane helix</keyword>
<evidence type="ECO:0000256" key="3">
    <source>
        <dbReference type="ARBA" id="ARBA00022692"/>
    </source>
</evidence>
<gene>
    <name evidence="7" type="ORF">C0V70_13075</name>
</gene>
<dbReference type="OrthoDB" id="9150437at2"/>